<dbReference type="EMBL" id="ALWO02000006">
    <property type="protein sequence ID" value="EPA00027.1"/>
    <property type="molecule type" value="Genomic_DNA"/>
</dbReference>
<accession>S2E5W7</accession>
<proteinExistence type="predicted"/>
<reference evidence="1 2" key="1">
    <citation type="journal article" date="2013" name="Genome Announc.">
        <title>Draft Genome Sequence of Indibacter alkaliphilus Strain LW1T, Isolated from Lonar Lake, a Haloalkaline Lake in the Buldana District of Maharashtra, India.</title>
        <authorList>
            <person name="Singh A."/>
            <person name="Kumar Jangir P."/>
            <person name="Sharma R."/>
            <person name="Singh A."/>
            <person name="Kumar Pinnaka A."/>
            <person name="Shivaji S."/>
        </authorList>
    </citation>
    <scope>NUCLEOTIDE SEQUENCE [LARGE SCALE GENOMIC DNA]</scope>
    <source>
        <strain evidence="2">CCUG 57479 / KCTC 22604 / LW1</strain>
    </source>
</reference>
<protein>
    <submittedName>
        <fullName evidence="1">Uncharacterized protein</fullName>
    </submittedName>
</protein>
<organism evidence="1 2">
    <name type="scientific">Indibacter alkaliphilus (strain CCUG 57479 / KCTC 22604 / LW1)</name>
    <dbReference type="NCBI Taxonomy" id="1189612"/>
    <lineage>
        <taxon>Bacteria</taxon>
        <taxon>Pseudomonadati</taxon>
        <taxon>Bacteroidota</taxon>
        <taxon>Cytophagia</taxon>
        <taxon>Cytophagales</taxon>
        <taxon>Cyclobacteriaceae</taxon>
    </lineage>
</organism>
<sequence>MGGFVVLFLKIVDHICSKAVLKTAFSVQSVQGKISGFKG</sequence>
<keyword evidence="2" id="KW-1185">Reference proteome</keyword>
<gene>
    <name evidence="1" type="ORF">A33Q_0195</name>
</gene>
<evidence type="ECO:0000313" key="1">
    <source>
        <dbReference type="EMBL" id="EPA00027.1"/>
    </source>
</evidence>
<evidence type="ECO:0000313" key="2">
    <source>
        <dbReference type="Proteomes" id="UP000006073"/>
    </source>
</evidence>
<dbReference type="AlphaFoldDB" id="S2E5W7"/>
<dbReference type="Proteomes" id="UP000006073">
    <property type="component" value="Unassembled WGS sequence"/>
</dbReference>
<name>S2E5W7_INDAL</name>
<comment type="caution">
    <text evidence="1">The sequence shown here is derived from an EMBL/GenBank/DDBJ whole genome shotgun (WGS) entry which is preliminary data.</text>
</comment>
<dbReference type="STRING" id="1189612.A33Q_0195"/>